<dbReference type="AlphaFoldDB" id="A0A6P4JST2"/>
<accession>A0A6P4JST2</accession>
<evidence type="ECO:0000313" key="1">
    <source>
        <dbReference type="Proteomes" id="UP001652661"/>
    </source>
</evidence>
<evidence type="ECO:0000313" key="2">
    <source>
        <dbReference type="RefSeq" id="XP_017038346.1"/>
    </source>
</evidence>
<dbReference type="RefSeq" id="XP_017038346.1">
    <property type="nucleotide sequence ID" value="XM_017182857.3"/>
</dbReference>
<reference evidence="2" key="1">
    <citation type="submission" date="2025-08" db="UniProtKB">
        <authorList>
            <consortium name="RefSeq"/>
        </authorList>
    </citation>
    <scope>IDENTIFICATION</scope>
    <source>
        <strain evidence="2">14028-0561.14</strain>
        <tissue evidence="2">Whole fly</tissue>
    </source>
</reference>
<keyword evidence="1" id="KW-1185">Reference proteome</keyword>
<dbReference type="Proteomes" id="UP001652661">
    <property type="component" value="Chromosome 3R"/>
</dbReference>
<protein>
    <submittedName>
        <fullName evidence="2">Uncharacterized protein</fullName>
    </submittedName>
</protein>
<sequence>MNSNVLTKRYHRVMVALTDPKRRTYSDDSSLDDEIKLMDNKAMLLRISNAVGKPGMKPPRYYRHMEFDAIGYDFESHIRSELTELMAQMFRYHRHGSLLRFPSQRNLNTSLLTRLLVTEVDKLMLLLRLRLKAINVDYYDVRKFDMINLLLDSKAAPQQRRDRLNGKSFSSTKDLHQWLVNNLTGLRGRGIGDDYLDFEFVYRDSQPKQHRIRLSVFHIFNSEDRTDLVEFFKSVPQCRQSGGVSNTLLNDCLRESFDFKTTTPALLMFELPMVPELSDYRRKVLKLADVAYSSLEKGRQSTAKTDLNYSSQMSIGLSKENRYSTSRCSVKSVPNISMAHCRRSSKFSDEDYNGLAAWYKRIDAKFTQLKLGMEQHFVNLFKRKSMDLHRELRCINQDLGLTRDESGGDASRSRSSLGDGAASEEIYHDLQREFKRLELEAEKSAYASTLKVYISTKKYELSEAEKTLKQREIANLRVHLVQYISS</sequence>
<dbReference type="OrthoDB" id="8040827at2759"/>
<organism evidence="1 2">
    <name type="scientific">Drosophila kikkawai</name>
    <name type="common">Fruit fly</name>
    <dbReference type="NCBI Taxonomy" id="30033"/>
    <lineage>
        <taxon>Eukaryota</taxon>
        <taxon>Metazoa</taxon>
        <taxon>Ecdysozoa</taxon>
        <taxon>Arthropoda</taxon>
        <taxon>Hexapoda</taxon>
        <taxon>Insecta</taxon>
        <taxon>Pterygota</taxon>
        <taxon>Neoptera</taxon>
        <taxon>Endopterygota</taxon>
        <taxon>Diptera</taxon>
        <taxon>Brachycera</taxon>
        <taxon>Muscomorpha</taxon>
        <taxon>Ephydroidea</taxon>
        <taxon>Drosophilidae</taxon>
        <taxon>Drosophila</taxon>
        <taxon>Sophophora</taxon>
    </lineage>
</organism>
<proteinExistence type="predicted"/>
<gene>
    <name evidence="2" type="primary">LOC108086037</name>
</gene>
<dbReference type="GeneID" id="108086037"/>
<name>A0A6P4JST2_DROKI</name>